<feature type="domain" description="Cyclic nucleotide-binding" evidence="1">
    <location>
        <begin position="14"/>
        <end position="135"/>
    </location>
</feature>
<organism evidence="2">
    <name type="scientific">Caldithrix abyssi</name>
    <dbReference type="NCBI Taxonomy" id="187145"/>
    <lineage>
        <taxon>Bacteria</taxon>
        <taxon>Pseudomonadati</taxon>
        <taxon>Calditrichota</taxon>
        <taxon>Calditrichia</taxon>
        <taxon>Calditrichales</taxon>
        <taxon>Calditrichaceae</taxon>
        <taxon>Caldithrix</taxon>
    </lineage>
</organism>
<dbReference type="SUPFAM" id="SSF51206">
    <property type="entry name" value="cAMP-binding domain-like"/>
    <property type="match status" value="1"/>
</dbReference>
<dbReference type="AlphaFoldDB" id="A0A7V1LLF6"/>
<dbReference type="GO" id="GO:0005952">
    <property type="term" value="C:cAMP-dependent protein kinase complex"/>
    <property type="evidence" value="ECO:0007669"/>
    <property type="project" value="InterPro"/>
</dbReference>
<dbReference type="InterPro" id="IPR000595">
    <property type="entry name" value="cNMP-bd_dom"/>
</dbReference>
<dbReference type="PANTHER" id="PTHR11635:SF152">
    <property type="entry name" value="CAMP-DEPENDENT PROTEIN KINASE TYPE I REGULATORY SUBUNIT-RELATED"/>
    <property type="match status" value="1"/>
</dbReference>
<dbReference type="PANTHER" id="PTHR11635">
    <property type="entry name" value="CAMP-DEPENDENT PROTEIN KINASE REGULATORY CHAIN"/>
    <property type="match status" value="1"/>
</dbReference>
<gene>
    <name evidence="2" type="ORF">ENJ10_05475</name>
</gene>
<comment type="caution">
    <text evidence="2">The sequence shown here is derived from an EMBL/GenBank/DDBJ whole genome shotgun (WGS) entry which is preliminary data.</text>
</comment>
<sequence length="374" mass="42841">MKKQRIDQLRKIPLFSTVGDDELELIAESLTTEVISSGTRIIKEGDEGNSFYIIKEGTVKVCAQIEGENEEIILTRLKAGDHFGEMALISGEPRSASIYATTDVVLWKLEKDVFDDLILQNPGITLTLTHLLTQRLKSANIARKETEAFYHKRFMPGGSLKEMGVIQLLKYAEENSLSGKIVIFNDGEEAGFVYKKGILEHVLFKDLEEDEALDIILDWTEGHFRVEPESLQPTVTVENVVADAPKEVTAEKTQKYFYRYLEIKLKDFVHFAGPKITQRALNYAYHTHSSYFDNISKIQLRTHPEIHIEIEKGEWLEKDTLMLAIILREVVGLIERELVGFEFWTPLSGEAETDAYLSHLQFFDFFEQAMDFIH</sequence>
<reference evidence="2" key="1">
    <citation type="journal article" date="2020" name="mSystems">
        <title>Genome- and Community-Level Interaction Insights into Carbon Utilization and Element Cycling Functions of Hydrothermarchaeota in Hydrothermal Sediment.</title>
        <authorList>
            <person name="Zhou Z."/>
            <person name="Liu Y."/>
            <person name="Xu W."/>
            <person name="Pan J."/>
            <person name="Luo Z.H."/>
            <person name="Li M."/>
        </authorList>
    </citation>
    <scope>NUCLEOTIDE SEQUENCE [LARGE SCALE GENOMIC DNA]</scope>
    <source>
        <strain evidence="2">HyVt-456</strain>
    </source>
</reference>
<evidence type="ECO:0000313" key="2">
    <source>
        <dbReference type="EMBL" id="HED10115.1"/>
    </source>
</evidence>
<dbReference type="GO" id="GO:0005829">
    <property type="term" value="C:cytosol"/>
    <property type="evidence" value="ECO:0007669"/>
    <property type="project" value="TreeGrafter"/>
</dbReference>
<accession>A0A7V1LLF6</accession>
<dbReference type="Pfam" id="PF00027">
    <property type="entry name" value="cNMP_binding"/>
    <property type="match status" value="1"/>
</dbReference>
<dbReference type="InterPro" id="IPR014710">
    <property type="entry name" value="RmlC-like_jellyroll"/>
</dbReference>
<dbReference type="Gene3D" id="2.60.120.10">
    <property type="entry name" value="Jelly Rolls"/>
    <property type="match status" value="1"/>
</dbReference>
<proteinExistence type="predicted"/>
<dbReference type="PRINTS" id="PR00103">
    <property type="entry name" value="CAMPKINASE"/>
</dbReference>
<dbReference type="Proteomes" id="UP000886005">
    <property type="component" value="Unassembled WGS sequence"/>
</dbReference>
<dbReference type="PROSITE" id="PS50042">
    <property type="entry name" value="CNMP_BINDING_3"/>
    <property type="match status" value="1"/>
</dbReference>
<dbReference type="PROSITE" id="PS00888">
    <property type="entry name" value="CNMP_BINDING_1"/>
    <property type="match status" value="1"/>
</dbReference>
<dbReference type="InterPro" id="IPR018490">
    <property type="entry name" value="cNMP-bd_dom_sf"/>
</dbReference>
<protein>
    <submittedName>
        <fullName evidence="2">Cyclic nucleotide-binding domain-containing protein</fullName>
    </submittedName>
</protein>
<dbReference type="InterPro" id="IPR018488">
    <property type="entry name" value="cNMP-bd_CS"/>
</dbReference>
<evidence type="ECO:0000259" key="1">
    <source>
        <dbReference type="PROSITE" id="PS50042"/>
    </source>
</evidence>
<dbReference type="CDD" id="cd00038">
    <property type="entry name" value="CAP_ED"/>
    <property type="match status" value="1"/>
</dbReference>
<dbReference type="SMART" id="SM00100">
    <property type="entry name" value="cNMP"/>
    <property type="match status" value="1"/>
</dbReference>
<dbReference type="InterPro" id="IPR050503">
    <property type="entry name" value="cAMP-dep_PK_reg_su-like"/>
</dbReference>
<dbReference type="EMBL" id="DRLD01000152">
    <property type="protein sequence ID" value="HED10115.1"/>
    <property type="molecule type" value="Genomic_DNA"/>
</dbReference>
<name>A0A7V1LLF6_CALAY</name>
<dbReference type="PROSITE" id="PS00889">
    <property type="entry name" value="CNMP_BINDING_2"/>
    <property type="match status" value="1"/>
</dbReference>